<keyword evidence="1" id="KW-0479">Metal-binding</keyword>
<keyword evidence="4 5" id="KW-0238">DNA-binding</keyword>
<dbReference type="InterPro" id="IPR006612">
    <property type="entry name" value="THAP_Znf"/>
</dbReference>
<evidence type="ECO:0000259" key="6">
    <source>
        <dbReference type="PROSITE" id="PS50950"/>
    </source>
</evidence>
<dbReference type="STRING" id="407821.A0A087TKS1"/>
<dbReference type="PROSITE" id="PS50950">
    <property type="entry name" value="ZF_THAP"/>
    <property type="match status" value="1"/>
</dbReference>
<name>A0A087TKS1_STEMI</name>
<gene>
    <name evidence="7" type="ORF">X975_24424</name>
</gene>
<accession>A0A087TKS1</accession>
<dbReference type="GO" id="GO:0003677">
    <property type="term" value="F:DNA binding"/>
    <property type="evidence" value="ECO:0007669"/>
    <property type="project" value="UniProtKB-UniRule"/>
</dbReference>
<evidence type="ECO:0000256" key="3">
    <source>
        <dbReference type="ARBA" id="ARBA00022833"/>
    </source>
</evidence>
<keyword evidence="3" id="KW-0862">Zinc</keyword>
<dbReference type="SUPFAM" id="SSF57716">
    <property type="entry name" value="Glucocorticoid receptor-like (DNA-binding domain)"/>
    <property type="match status" value="1"/>
</dbReference>
<proteinExistence type="predicted"/>
<feature type="non-terminal residue" evidence="7">
    <location>
        <position position="115"/>
    </location>
</feature>
<sequence length="115" mass="13831">MRKKWITLCHRADKFNPNTSYICSDHFLVTDFERDMRNELLGLSVRRKLVQNAFPSLKIKPERTFAMANERSQRIQLKEQKEVCICLIIMYFKISQQRSSKKIYVLICETIYYCK</sequence>
<keyword evidence="8" id="KW-1185">Reference proteome</keyword>
<dbReference type="Pfam" id="PF05485">
    <property type="entry name" value="THAP"/>
    <property type="match status" value="1"/>
</dbReference>
<organism evidence="7 8">
    <name type="scientific">Stegodyphus mimosarum</name>
    <name type="common">African social velvet spider</name>
    <dbReference type="NCBI Taxonomy" id="407821"/>
    <lineage>
        <taxon>Eukaryota</taxon>
        <taxon>Metazoa</taxon>
        <taxon>Ecdysozoa</taxon>
        <taxon>Arthropoda</taxon>
        <taxon>Chelicerata</taxon>
        <taxon>Arachnida</taxon>
        <taxon>Araneae</taxon>
        <taxon>Araneomorphae</taxon>
        <taxon>Entelegynae</taxon>
        <taxon>Eresoidea</taxon>
        <taxon>Eresidae</taxon>
        <taxon>Stegodyphus</taxon>
    </lineage>
</organism>
<evidence type="ECO:0000256" key="4">
    <source>
        <dbReference type="ARBA" id="ARBA00023125"/>
    </source>
</evidence>
<protein>
    <recommendedName>
        <fullName evidence="6">THAP-type domain-containing protein</fullName>
    </recommendedName>
</protein>
<feature type="domain" description="THAP-type" evidence="6">
    <location>
        <begin position="1"/>
        <end position="58"/>
    </location>
</feature>
<evidence type="ECO:0000256" key="1">
    <source>
        <dbReference type="ARBA" id="ARBA00022723"/>
    </source>
</evidence>
<dbReference type="Proteomes" id="UP000054359">
    <property type="component" value="Unassembled WGS sequence"/>
</dbReference>
<evidence type="ECO:0000313" key="8">
    <source>
        <dbReference type="Proteomes" id="UP000054359"/>
    </source>
</evidence>
<evidence type="ECO:0000313" key="7">
    <source>
        <dbReference type="EMBL" id="KFM65710.1"/>
    </source>
</evidence>
<reference evidence="7 8" key="1">
    <citation type="submission" date="2013-11" db="EMBL/GenBank/DDBJ databases">
        <title>Genome sequencing of Stegodyphus mimosarum.</title>
        <authorList>
            <person name="Bechsgaard J."/>
        </authorList>
    </citation>
    <scope>NUCLEOTIDE SEQUENCE [LARGE SCALE GENOMIC DNA]</scope>
</reference>
<evidence type="ECO:0000256" key="2">
    <source>
        <dbReference type="ARBA" id="ARBA00022771"/>
    </source>
</evidence>
<dbReference type="OrthoDB" id="6611136at2759"/>
<dbReference type="GO" id="GO:0008270">
    <property type="term" value="F:zinc ion binding"/>
    <property type="evidence" value="ECO:0007669"/>
    <property type="project" value="UniProtKB-KW"/>
</dbReference>
<evidence type="ECO:0000256" key="5">
    <source>
        <dbReference type="PROSITE-ProRule" id="PRU00309"/>
    </source>
</evidence>
<dbReference type="EMBL" id="KK115680">
    <property type="protein sequence ID" value="KFM65710.1"/>
    <property type="molecule type" value="Genomic_DNA"/>
</dbReference>
<keyword evidence="2 5" id="KW-0863">Zinc-finger</keyword>
<dbReference type="AlphaFoldDB" id="A0A087TKS1"/>